<keyword evidence="5" id="KW-0206">Cytoskeleton</keyword>
<feature type="compositionally biased region" description="Basic and acidic residues" evidence="6">
    <location>
        <begin position="54"/>
        <end position="64"/>
    </location>
</feature>
<dbReference type="VEuPathDB" id="CryptoDB:Cvel_6578"/>
<protein>
    <submittedName>
        <fullName evidence="7">Uncharacterized protein</fullName>
    </submittedName>
</protein>
<comment type="subcellular location">
    <subcellularLocation>
        <location evidence="1">Cytoplasm</location>
        <location evidence="1">Cytoskeleton</location>
    </subcellularLocation>
</comment>
<dbReference type="PANTHER" id="PTHR24107">
    <property type="entry name" value="YNEIN REGULATORY COMPLEX SUBUNIT 5"/>
    <property type="match status" value="1"/>
</dbReference>
<dbReference type="InterPro" id="IPR052410">
    <property type="entry name" value="DRC5"/>
</dbReference>
<keyword evidence="4" id="KW-0677">Repeat</keyword>
<dbReference type="Gene3D" id="3.80.10.10">
    <property type="entry name" value="Ribonuclease Inhibitor"/>
    <property type="match status" value="3"/>
</dbReference>
<dbReference type="Pfam" id="PF13516">
    <property type="entry name" value="LRR_6"/>
    <property type="match status" value="2"/>
</dbReference>
<dbReference type="EMBL" id="CDMZ01002472">
    <property type="protein sequence ID" value="CEM42540.1"/>
    <property type="molecule type" value="Genomic_DNA"/>
</dbReference>
<evidence type="ECO:0000256" key="5">
    <source>
        <dbReference type="ARBA" id="ARBA00023212"/>
    </source>
</evidence>
<proteinExistence type="predicted"/>
<feature type="compositionally biased region" description="Polar residues" evidence="6">
    <location>
        <begin position="10"/>
        <end position="38"/>
    </location>
</feature>
<sequence>MRNDLREHLSASSPESQSVPMQTETALASVRAPSSVSQGDHERRRHQSLAQSPGRKESEGEGAHTQKSSLEEVDPLSMPTGTAALCSVLSNFSSCPQMISDLASTRDSFGLAWLSLSFIRLGYCNLPLKTLDLSAFPLGAGKLGLLLSPSSVRGGPLGSLETLICGPGICTGPSLSILAQFLQRLRANSAGGGTADSSSCLKTVSMAGCDLSDTEAVLLLHSLPASVEVLNLSGNRLRTAAAESLSSALSLGWLPSVLCLDLSGNPLGPSGVSARCRGLAVASVGSTLPLPLQTLRLGGTVLKQGGMEALGELLGSGRVVCLQSLDLRDNAEGMEVEGVEALARGLSDSAAAPPLLRSLILSHNRLTDFPSGPSVTVAEKLLCSTSLSSLEELDLSHEALLGERRGPGVVCKCAKAIAEGRLSRLRCLKLFESAGGPRDLSGLAGALQAGKSRGIEELRLSGENGAEVGGGTGGDGGVGLGRVWEAGYLSKLVSLQLERLRGLRGQCLLDVCQALGKGTAPLLVCLELGGAWGGGEGEGENKIDESLRALAGGFRSGGFPLLEEFRLVAEGVVLSESGESRGLGELGRAVGGCGSMLKKLSLMWAEGGGLGAVGWAEGIRSGGLLSLETICLKIVKSGKEGCRELGGALGTREALPSLRKVRLECGCTEGSIGLAEGLGRSGGGLGAEVGVDLVLDEEGRGEDADATVRAFAVGMREGKLGCVQSIKVAVRGDEESLSTETARMFGQALPQSESRCAHVESLSFGFLGDKGVPESEGWSVVRPMPGVGGLMRGVVLGGCALPRLHTLCLQEDWGGEDWEDGLAVALAAGVKGGNLKSLRKLVVNIIDMTIEEIRSLSSVLASPNIAALRVLELFMFRPPPYSTVPGSGGIGRLGSAEAVALSGGLGSGRLFSLEELRLDVHATDSEMNILCGGMVGGNLRRLRVLDLSSNFLSEFEGVAEVLTVEMLPQLRELDLSENDLSDSAFETLSNVWGSVLPPPIERLKFRETSLGDKAARSLANLVGSRRFPSLSYVDLRGNPQISSETRSMLRGVLPSSSSGLDEKQL</sequence>
<name>A0A0G4HER9_9ALVE</name>
<evidence type="ECO:0000256" key="6">
    <source>
        <dbReference type="SAM" id="MobiDB-lite"/>
    </source>
</evidence>
<evidence type="ECO:0000313" key="7">
    <source>
        <dbReference type="EMBL" id="CEM42540.1"/>
    </source>
</evidence>
<evidence type="ECO:0000256" key="2">
    <source>
        <dbReference type="ARBA" id="ARBA00022490"/>
    </source>
</evidence>
<reference evidence="7" key="1">
    <citation type="submission" date="2014-11" db="EMBL/GenBank/DDBJ databases">
        <authorList>
            <person name="Otto D Thomas"/>
            <person name="Naeem Raeece"/>
        </authorList>
    </citation>
    <scope>NUCLEOTIDE SEQUENCE</scope>
</reference>
<accession>A0A0G4HER9</accession>
<keyword evidence="3" id="KW-0433">Leucine-rich repeat</keyword>
<dbReference type="InterPro" id="IPR003591">
    <property type="entry name" value="Leu-rich_rpt_typical-subtyp"/>
</dbReference>
<dbReference type="PhylomeDB" id="A0A0G4HER9"/>
<dbReference type="PANTHER" id="PTHR24107:SF2">
    <property type="entry name" value="NLR FAMILY CARD DOMAIN CONTAINING 3"/>
    <property type="match status" value="1"/>
</dbReference>
<keyword evidence="2" id="KW-0963">Cytoplasm</keyword>
<dbReference type="PROSITE" id="PS51450">
    <property type="entry name" value="LRR"/>
    <property type="match status" value="2"/>
</dbReference>
<organism evidence="7">
    <name type="scientific">Chromera velia CCMP2878</name>
    <dbReference type="NCBI Taxonomy" id="1169474"/>
    <lineage>
        <taxon>Eukaryota</taxon>
        <taxon>Sar</taxon>
        <taxon>Alveolata</taxon>
        <taxon>Colpodellida</taxon>
        <taxon>Chromeraceae</taxon>
        <taxon>Chromera</taxon>
    </lineage>
</organism>
<feature type="region of interest" description="Disordered" evidence="6">
    <location>
        <begin position="1"/>
        <end position="76"/>
    </location>
</feature>
<dbReference type="InterPro" id="IPR001611">
    <property type="entry name" value="Leu-rich_rpt"/>
</dbReference>
<dbReference type="InterPro" id="IPR032675">
    <property type="entry name" value="LRR_dom_sf"/>
</dbReference>
<evidence type="ECO:0000256" key="3">
    <source>
        <dbReference type="ARBA" id="ARBA00022614"/>
    </source>
</evidence>
<dbReference type="GO" id="GO:0005856">
    <property type="term" value="C:cytoskeleton"/>
    <property type="evidence" value="ECO:0007669"/>
    <property type="project" value="UniProtKB-SubCell"/>
</dbReference>
<dbReference type="SMART" id="SM00368">
    <property type="entry name" value="LRR_RI"/>
    <property type="match status" value="8"/>
</dbReference>
<dbReference type="SMART" id="SM00369">
    <property type="entry name" value="LRR_TYP"/>
    <property type="match status" value="4"/>
</dbReference>
<gene>
    <name evidence="7" type="ORF">Cvel_6578</name>
</gene>
<dbReference type="AlphaFoldDB" id="A0A0G4HER9"/>
<evidence type="ECO:0000256" key="4">
    <source>
        <dbReference type="ARBA" id="ARBA00022737"/>
    </source>
</evidence>
<evidence type="ECO:0000256" key="1">
    <source>
        <dbReference type="ARBA" id="ARBA00004245"/>
    </source>
</evidence>
<dbReference type="SUPFAM" id="SSF52047">
    <property type="entry name" value="RNI-like"/>
    <property type="match status" value="3"/>
</dbReference>